<reference evidence="2" key="2">
    <citation type="submission" date="2021-01" db="EMBL/GenBank/DDBJ databases">
        <authorList>
            <person name="Schikora-Tamarit M.A."/>
        </authorList>
    </citation>
    <scope>NUCLEOTIDE SEQUENCE</scope>
    <source>
        <strain evidence="2">CBS6075</strain>
    </source>
</reference>
<dbReference type="AlphaFoldDB" id="A0A9P8T0Q0"/>
<sequence length="581" mass="66611">MNSPVDIEQVLDQIRTSDSHYRNELGSLLRLVNAFDSRYNNYFDDKIDDDFDELVDHRQAMNTKLTKVVRLLIVSHKDLGSILEQKDLMELAANFARWCISANKGYRQYVELYRIRDNQSLSEVELRRQPLLRLAYLHQSVKTVKNLLSLQIEHSKGGTVFSDLEIALHRLGQLIEEARKMDQVQRKKLDNHVNFANVRSITDFAMVCSSFNVNAMVDRYETEMYYTNEKLDVSLIYKTMELVFLKNNTVAMVSVEKGHRALLFPPLRANELQYDKQVEEEVYLFRHTLDKGICIYLKLDGDIADKLLSFWKKNVQLTKTRSMGMGILIQKTKSDPQSDVVSEHEVREVKAYRRDHNVPPRSLPKSTSKPDTKMPLQAVSDSQLNMFDAQKFAQNYQHGIDGSYLKKKRQSVFGMLSNIIKKKQPVNEQKVPEVENLLANSTHTFLQRVQWCHWKESRWSQPVTVDLLLLQTSTETFLFGTRIESDLGTEFLVKLNDSTIVRRSSETVIHITSSDLQSTVTLFRLTTESSVNANQLSEILKTRSTAISNSSSQSSGLSTGTGNASFKTFITSTSTASNTFK</sequence>
<gene>
    <name evidence="2" type="ORF">OGAPHI_006179</name>
</gene>
<dbReference type="Proteomes" id="UP000769157">
    <property type="component" value="Unassembled WGS sequence"/>
</dbReference>
<organism evidence="2 3">
    <name type="scientific">Ogataea philodendri</name>
    <dbReference type="NCBI Taxonomy" id="1378263"/>
    <lineage>
        <taxon>Eukaryota</taxon>
        <taxon>Fungi</taxon>
        <taxon>Dikarya</taxon>
        <taxon>Ascomycota</taxon>
        <taxon>Saccharomycotina</taxon>
        <taxon>Pichiomycetes</taxon>
        <taxon>Pichiales</taxon>
        <taxon>Pichiaceae</taxon>
        <taxon>Ogataea</taxon>
    </lineage>
</organism>
<evidence type="ECO:0000313" key="2">
    <source>
        <dbReference type="EMBL" id="KAH3661998.1"/>
    </source>
</evidence>
<dbReference type="GeneID" id="70238143"/>
<dbReference type="InterPro" id="IPR058189">
    <property type="entry name" value="PH-like_ascomyc"/>
</dbReference>
<dbReference type="EMBL" id="JAEUBE010000414">
    <property type="protein sequence ID" value="KAH3661998.1"/>
    <property type="molecule type" value="Genomic_DNA"/>
</dbReference>
<dbReference type="RefSeq" id="XP_046059102.1">
    <property type="nucleotide sequence ID" value="XM_046207439.1"/>
</dbReference>
<reference evidence="2" key="1">
    <citation type="journal article" date="2021" name="Open Biol.">
        <title>Shared evolutionary footprints suggest mitochondrial oxidative damage underlies multiple complex I losses in fungi.</title>
        <authorList>
            <person name="Schikora-Tamarit M.A."/>
            <person name="Marcet-Houben M."/>
            <person name="Nosek J."/>
            <person name="Gabaldon T."/>
        </authorList>
    </citation>
    <scope>NUCLEOTIDE SEQUENCE</scope>
    <source>
        <strain evidence="2">CBS6075</strain>
    </source>
</reference>
<evidence type="ECO:0000259" key="1">
    <source>
        <dbReference type="Pfam" id="PF25409"/>
    </source>
</evidence>
<feature type="domain" description="PH-like" evidence="1">
    <location>
        <begin position="191"/>
        <end position="279"/>
    </location>
</feature>
<evidence type="ECO:0000313" key="3">
    <source>
        <dbReference type="Proteomes" id="UP000769157"/>
    </source>
</evidence>
<accession>A0A9P8T0Q0</accession>
<protein>
    <recommendedName>
        <fullName evidence="1">PH-like domain-containing protein</fullName>
    </recommendedName>
</protein>
<comment type="caution">
    <text evidence="2">The sequence shown here is derived from an EMBL/GenBank/DDBJ whole genome shotgun (WGS) entry which is preliminary data.</text>
</comment>
<dbReference type="Pfam" id="PF25409">
    <property type="entry name" value="PH_33"/>
    <property type="match status" value="1"/>
</dbReference>
<keyword evidence="3" id="KW-1185">Reference proteome</keyword>
<name>A0A9P8T0Q0_9ASCO</name>
<dbReference type="OrthoDB" id="4035999at2759"/>
<proteinExistence type="predicted"/>